<dbReference type="Pfam" id="PF20362">
    <property type="entry name" value="DUF6657"/>
    <property type="match status" value="1"/>
</dbReference>
<evidence type="ECO:0000313" key="2">
    <source>
        <dbReference type="Proteomes" id="UP000823616"/>
    </source>
</evidence>
<sequence>MGEIRSAIEIAMEKTAGIRSDKNAVETGKRKNEGKKAAALFLDGGDAEAFSAAIRGAADKNAFTAGALPVFCAAVRLPEQDADVENIRRLAEGIALLLPQAGLEALFRQGEVVFRQYLEDREAARRAVEQQFEPRRKAREEELSRRYNQRISLSLAQDPEYVSTLSKHLNALRAQYEAVVAEIRGRIQEAGGLQEEEDGGQAEG</sequence>
<comment type="caution">
    <text evidence="1">The sequence shown here is derived from an EMBL/GenBank/DDBJ whole genome shotgun (WGS) entry which is preliminary data.</text>
</comment>
<reference evidence="1" key="1">
    <citation type="submission" date="2020-10" db="EMBL/GenBank/DDBJ databases">
        <authorList>
            <person name="Gilroy R."/>
        </authorList>
    </citation>
    <scope>NUCLEOTIDE SEQUENCE</scope>
    <source>
        <strain evidence="1">B3-4054</strain>
    </source>
</reference>
<dbReference type="InterPro" id="IPR046598">
    <property type="entry name" value="DUF6657"/>
</dbReference>
<protein>
    <submittedName>
        <fullName evidence="1">Uncharacterized protein</fullName>
    </submittedName>
</protein>
<dbReference type="AlphaFoldDB" id="A0A9D9EQM2"/>
<name>A0A9D9EQM2_9SPIR</name>
<dbReference type="Proteomes" id="UP000823616">
    <property type="component" value="Unassembled WGS sequence"/>
</dbReference>
<evidence type="ECO:0000313" key="1">
    <source>
        <dbReference type="EMBL" id="MBO8450920.1"/>
    </source>
</evidence>
<proteinExistence type="predicted"/>
<reference evidence="1" key="2">
    <citation type="journal article" date="2021" name="PeerJ">
        <title>Extensive microbial diversity within the chicken gut microbiome revealed by metagenomics and culture.</title>
        <authorList>
            <person name="Gilroy R."/>
            <person name="Ravi A."/>
            <person name="Getino M."/>
            <person name="Pursley I."/>
            <person name="Horton D.L."/>
            <person name="Alikhan N.F."/>
            <person name="Baker D."/>
            <person name="Gharbi K."/>
            <person name="Hall N."/>
            <person name="Watson M."/>
            <person name="Adriaenssens E.M."/>
            <person name="Foster-Nyarko E."/>
            <person name="Jarju S."/>
            <person name="Secka A."/>
            <person name="Antonio M."/>
            <person name="Oren A."/>
            <person name="Chaudhuri R.R."/>
            <person name="La Ragione R."/>
            <person name="Hildebrand F."/>
            <person name="Pallen M.J."/>
        </authorList>
    </citation>
    <scope>NUCLEOTIDE SEQUENCE</scope>
    <source>
        <strain evidence="1">B3-4054</strain>
    </source>
</reference>
<organism evidence="1 2">
    <name type="scientific">Candidatus Avitreponema avistercoris</name>
    <dbReference type="NCBI Taxonomy" id="2840705"/>
    <lineage>
        <taxon>Bacteria</taxon>
        <taxon>Pseudomonadati</taxon>
        <taxon>Spirochaetota</taxon>
        <taxon>Spirochaetia</taxon>
        <taxon>Spirochaetales</taxon>
        <taxon>Candidatus Avitreponema</taxon>
    </lineage>
</organism>
<dbReference type="EMBL" id="JADIMS010000139">
    <property type="protein sequence ID" value="MBO8450920.1"/>
    <property type="molecule type" value="Genomic_DNA"/>
</dbReference>
<gene>
    <name evidence="1" type="ORF">IAA96_07425</name>
</gene>
<accession>A0A9D9EQM2</accession>